<protein>
    <submittedName>
        <fullName evidence="1">Uncharacterized protein</fullName>
    </submittedName>
</protein>
<dbReference type="PANTHER" id="PTHR43051:SF1">
    <property type="entry name" value="POLYNUCLEOTIDE ADENYLYLTRANSFERASE FAMILY PROTEIN"/>
    <property type="match status" value="1"/>
</dbReference>
<accession>A0A835DN49</accession>
<evidence type="ECO:0000313" key="1">
    <source>
        <dbReference type="EMBL" id="KAF8410308.1"/>
    </source>
</evidence>
<name>A0A835DN49_TETSI</name>
<sequence length="510" mass="59063">MNHFAQSRQFAPILDDDWSPYQFARSRHFAFILNEDWPNNYFARSRNFALVQDEDWPSNHFGLSRQFAHVLDEDWPMNNFARLANEPFCSISALCSCLGRRLAIEPFAISQQFALVMDTDLSLIHFARSRQFAPVMDEDWPMNHFVRSRHFAPIQEDMPSNHFVRSRQFAPALVGLLAFHLALVNNAQDALVIWTFSSVLYHGNWREAVKFARENSQTLNQFVHEVSEARVPKSDEALAKEVAHLASLVKSSIDALTEIDSLHESMARYPRYSHSGLVFIPKKVGQNVAELFDVLDADIESYSSTRQSFEIDYKLLGKGNHDETRFVLGRVIMDTMRSGVVREQLQEVVEKEECHLPDPDLRQQQTLVKEKKTKHRQKAIQEEKHCPPLSNLVQCHQEAIKEKKKHPLSLSNLQQEEKVKKQQKVVVKKKCDLSQTDTAKKQQKAYGKKCNLPQQGMDKNPQKVFEKKKCDPPLSNLEWQQEVVKEKNEKQKQELVVVEKCRLPLSSLFR</sequence>
<dbReference type="AlphaFoldDB" id="A0A835DN49"/>
<dbReference type="OrthoDB" id="445712at2759"/>
<evidence type="ECO:0000313" key="2">
    <source>
        <dbReference type="Proteomes" id="UP000655225"/>
    </source>
</evidence>
<dbReference type="PANTHER" id="PTHR43051">
    <property type="entry name" value="POLYNUCLEOTIDE ADENYLYLTRANSFERASE FAMILY PROTEIN"/>
    <property type="match status" value="1"/>
</dbReference>
<gene>
    <name evidence="1" type="ORF">HHK36_002834</name>
</gene>
<keyword evidence="2" id="KW-1185">Reference proteome</keyword>
<dbReference type="Proteomes" id="UP000655225">
    <property type="component" value="Unassembled WGS sequence"/>
</dbReference>
<organism evidence="1 2">
    <name type="scientific">Tetracentron sinense</name>
    <name type="common">Spur-leaf</name>
    <dbReference type="NCBI Taxonomy" id="13715"/>
    <lineage>
        <taxon>Eukaryota</taxon>
        <taxon>Viridiplantae</taxon>
        <taxon>Streptophyta</taxon>
        <taxon>Embryophyta</taxon>
        <taxon>Tracheophyta</taxon>
        <taxon>Spermatophyta</taxon>
        <taxon>Magnoliopsida</taxon>
        <taxon>Trochodendrales</taxon>
        <taxon>Trochodendraceae</taxon>
        <taxon>Tetracentron</taxon>
    </lineage>
</organism>
<reference evidence="1 2" key="1">
    <citation type="submission" date="2020-04" db="EMBL/GenBank/DDBJ databases">
        <title>Plant Genome Project.</title>
        <authorList>
            <person name="Zhang R.-G."/>
        </authorList>
    </citation>
    <scope>NUCLEOTIDE SEQUENCE [LARGE SCALE GENOMIC DNA]</scope>
    <source>
        <strain evidence="1">YNK0</strain>
        <tissue evidence="1">Leaf</tissue>
    </source>
</reference>
<dbReference type="InterPro" id="IPR052191">
    <property type="entry name" value="tRNA_ntf/polyA_polymerase_I"/>
</dbReference>
<comment type="caution">
    <text evidence="1">The sequence shown here is derived from an EMBL/GenBank/DDBJ whole genome shotgun (WGS) entry which is preliminary data.</text>
</comment>
<proteinExistence type="predicted"/>
<dbReference type="EMBL" id="JABCRI010000002">
    <property type="protein sequence ID" value="KAF8410308.1"/>
    <property type="molecule type" value="Genomic_DNA"/>
</dbReference>